<evidence type="ECO:0000256" key="7">
    <source>
        <dbReference type="ARBA" id="ARBA00022842"/>
    </source>
</evidence>
<dbReference type="GO" id="GO:0005829">
    <property type="term" value="C:cytosol"/>
    <property type="evidence" value="ECO:0007669"/>
    <property type="project" value="TreeGrafter"/>
</dbReference>
<gene>
    <name evidence="8" type="primary">ackA</name>
    <name evidence="10" type="ORF">DFR52_103187</name>
</gene>
<keyword evidence="11" id="KW-1185">Reference proteome</keyword>
<sequence>MNCGSSSIKFAVFGEDLQRRVTGLAEGIGTGGEPALRLDGGAAVPLSGVEPTHAAILQHLMGEVILPRAGRPAGVGHRVVHGGRDFDRPARITPELREGIAALAPLAPAHQPHNLAGIDAVADAVPGVAQVACFDTAFHRSVPALRQEMPLPRSFAREGLLRYGFHGLSYQHIASRLADLNLAAGRVIACHLGNGCSLAGMVDGRSLYTSMGFTPLDGLMMGQRPGRLDPGAVLWLVERHGGDLAAVGRLLNQGAGLKGVSGLSADMRTLAGSDSEDAAFAIAMFVDRLVQEIGAAMTAIGGCDGLIFSGGIGENSAAVRRATLQSLGWLGFQIDEDANQANAGTISSKHSPRSVHVVNADEETVIAAAVRDLLATG</sequence>
<comment type="pathway">
    <text evidence="8">Metabolic intermediate biosynthesis; acetyl-CoA biosynthesis; acetyl-CoA from acetate: step 1/2.</text>
</comment>
<feature type="binding site" evidence="8">
    <location>
        <begin position="191"/>
        <end position="195"/>
    </location>
    <ligand>
        <name>ATP</name>
        <dbReference type="ChEBI" id="CHEBI:30616"/>
    </ligand>
</feature>
<dbReference type="GO" id="GO:0006083">
    <property type="term" value="P:acetate metabolic process"/>
    <property type="evidence" value="ECO:0007669"/>
    <property type="project" value="TreeGrafter"/>
</dbReference>
<proteinExistence type="inferred from homology"/>
<feature type="binding site" evidence="8">
    <location>
        <begin position="266"/>
        <end position="268"/>
    </location>
    <ligand>
        <name>ATP</name>
        <dbReference type="ChEBI" id="CHEBI:30616"/>
    </ligand>
</feature>
<accession>A0A317PJC9</accession>
<protein>
    <recommendedName>
        <fullName evidence="8">Acetate kinase</fullName>
        <ecNumber evidence="8">2.7.2.1</ecNumber>
    </recommendedName>
    <alternativeName>
        <fullName evidence="8">Acetokinase</fullName>
    </alternativeName>
</protein>
<dbReference type="InterPro" id="IPR043129">
    <property type="entry name" value="ATPase_NBD"/>
</dbReference>
<dbReference type="SUPFAM" id="SSF53067">
    <property type="entry name" value="Actin-like ATPase domain"/>
    <property type="match status" value="2"/>
</dbReference>
<keyword evidence="1 8" id="KW-0963">Cytoplasm</keyword>
<evidence type="ECO:0000256" key="8">
    <source>
        <dbReference type="HAMAP-Rule" id="MF_00020"/>
    </source>
</evidence>
<reference evidence="10 11" key="1">
    <citation type="submission" date="2018-05" db="EMBL/GenBank/DDBJ databases">
        <title>Genomic Encyclopedia of Type Strains, Phase IV (KMG-IV): sequencing the most valuable type-strain genomes for metagenomic binning, comparative biology and taxonomic classification.</title>
        <authorList>
            <person name="Goeker M."/>
        </authorList>
    </citation>
    <scope>NUCLEOTIDE SEQUENCE [LARGE SCALE GENOMIC DNA]</scope>
    <source>
        <strain evidence="10 11">DSM 16791</strain>
    </source>
</reference>
<keyword evidence="2 8" id="KW-0808">Transferase</keyword>
<dbReference type="AlphaFoldDB" id="A0A317PJC9"/>
<feature type="binding site" evidence="8">
    <location>
        <begin position="311"/>
        <end position="315"/>
    </location>
    <ligand>
        <name>ATP</name>
        <dbReference type="ChEBI" id="CHEBI:30616"/>
    </ligand>
</feature>
<comment type="subcellular location">
    <subcellularLocation>
        <location evidence="8">Cytoplasm</location>
    </subcellularLocation>
</comment>
<dbReference type="PANTHER" id="PTHR21060">
    <property type="entry name" value="ACETATE KINASE"/>
    <property type="match status" value="1"/>
</dbReference>
<dbReference type="EMBL" id="QGTR01000003">
    <property type="protein sequence ID" value="PWV99985.1"/>
    <property type="molecule type" value="Genomic_DNA"/>
</dbReference>
<keyword evidence="3 8" id="KW-0479">Metal-binding</keyword>
<evidence type="ECO:0000256" key="4">
    <source>
        <dbReference type="ARBA" id="ARBA00022741"/>
    </source>
</evidence>
<keyword evidence="4 8" id="KW-0547">Nucleotide-binding</keyword>
<dbReference type="PIRSF" id="PIRSF000722">
    <property type="entry name" value="Acetate_prop_kin"/>
    <property type="match status" value="1"/>
</dbReference>
<feature type="binding site" evidence="8">
    <location>
        <position position="78"/>
    </location>
    <ligand>
        <name>substrate</name>
    </ligand>
</feature>
<comment type="similarity">
    <text evidence="8 9">Belongs to the acetokinase family.</text>
</comment>
<dbReference type="EC" id="2.7.2.1" evidence="8"/>
<comment type="caution">
    <text evidence="10">The sequence shown here is derived from an EMBL/GenBank/DDBJ whole genome shotgun (WGS) entry which is preliminary data.</text>
</comment>
<evidence type="ECO:0000313" key="11">
    <source>
        <dbReference type="Proteomes" id="UP000246352"/>
    </source>
</evidence>
<evidence type="ECO:0000256" key="1">
    <source>
        <dbReference type="ARBA" id="ARBA00022490"/>
    </source>
</evidence>
<evidence type="ECO:0000256" key="3">
    <source>
        <dbReference type="ARBA" id="ARBA00022723"/>
    </source>
</evidence>
<evidence type="ECO:0000256" key="6">
    <source>
        <dbReference type="ARBA" id="ARBA00022840"/>
    </source>
</evidence>
<dbReference type="Pfam" id="PF00871">
    <property type="entry name" value="Acetate_kinase"/>
    <property type="match status" value="1"/>
</dbReference>
<dbReference type="InterPro" id="IPR000890">
    <property type="entry name" value="Aliphatic_acid_kin_short-chain"/>
</dbReference>
<dbReference type="Proteomes" id="UP000246352">
    <property type="component" value="Unassembled WGS sequence"/>
</dbReference>
<keyword evidence="7 8" id="KW-0460">Magnesium</keyword>
<feature type="site" description="Transition state stabilizer" evidence="8">
    <location>
        <position position="166"/>
    </location>
</feature>
<dbReference type="NCBIfam" id="TIGR00016">
    <property type="entry name" value="ackA"/>
    <property type="match status" value="1"/>
</dbReference>
<evidence type="ECO:0000313" key="10">
    <source>
        <dbReference type="EMBL" id="PWV99985.1"/>
    </source>
</evidence>
<dbReference type="GO" id="GO:0005524">
    <property type="term" value="F:ATP binding"/>
    <property type="evidence" value="ECO:0007669"/>
    <property type="project" value="UniProtKB-KW"/>
</dbReference>
<organism evidence="10 11">
    <name type="scientific">Hoeflea marina</name>
    <dbReference type="NCBI Taxonomy" id="274592"/>
    <lineage>
        <taxon>Bacteria</taxon>
        <taxon>Pseudomonadati</taxon>
        <taxon>Pseudomonadota</taxon>
        <taxon>Alphaproteobacteria</taxon>
        <taxon>Hyphomicrobiales</taxon>
        <taxon>Rhizobiaceae</taxon>
        <taxon>Hoeflea</taxon>
    </lineage>
</organism>
<dbReference type="HAMAP" id="MF_00020">
    <property type="entry name" value="Acetate_kinase"/>
    <property type="match status" value="1"/>
</dbReference>
<feature type="binding site" evidence="8">
    <location>
        <position position="362"/>
    </location>
    <ligand>
        <name>Mg(2+)</name>
        <dbReference type="ChEBI" id="CHEBI:18420"/>
    </ligand>
</feature>
<dbReference type="RefSeq" id="WP_245415322.1">
    <property type="nucleotide sequence ID" value="NZ_QGTR01000003.1"/>
</dbReference>
<comment type="catalytic activity">
    <reaction evidence="8">
        <text>acetate + ATP = acetyl phosphate + ADP</text>
        <dbReference type="Rhea" id="RHEA:11352"/>
        <dbReference type="ChEBI" id="CHEBI:22191"/>
        <dbReference type="ChEBI" id="CHEBI:30089"/>
        <dbReference type="ChEBI" id="CHEBI:30616"/>
        <dbReference type="ChEBI" id="CHEBI:456216"/>
        <dbReference type="EC" id="2.7.2.1"/>
    </reaction>
</comment>
<dbReference type="GO" id="GO:0006085">
    <property type="term" value="P:acetyl-CoA biosynthetic process"/>
    <property type="evidence" value="ECO:0007669"/>
    <property type="project" value="UniProtKB-UniRule"/>
</dbReference>
<evidence type="ECO:0000256" key="2">
    <source>
        <dbReference type="ARBA" id="ARBA00022679"/>
    </source>
</evidence>
<comment type="cofactor">
    <cofactor evidence="8">
        <name>Mg(2+)</name>
        <dbReference type="ChEBI" id="CHEBI:18420"/>
    </cofactor>
    <cofactor evidence="8">
        <name>Mn(2+)</name>
        <dbReference type="ChEBI" id="CHEBI:29035"/>
    </cofactor>
    <text evidence="8">Mg(2+). Can also accept Mn(2+).</text>
</comment>
<name>A0A317PJC9_9HYPH</name>
<dbReference type="InterPro" id="IPR004372">
    <property type="entry name" value="Ac/propionate_kinase"/>
</dbReference>
<dbReference type="Gene3D" id="3.30.420.40">
    <property type="match status" value="2"/>
</dbReference>
<dbReference type="PRINTS" id="PR00471">
    <property type="entry name" value="ACETATEKNASE"/>
</dbReference>
<keyword evidence="5 8" id="KW-0418">Kinase</keyword>
<dbReference type="PANTHER" id="PTHR21060:SF21">
    <property type="entry name" value="ACETATE KINASE"/>
    <property type="match status" value="1"/>
</dbReference>
<feature type="binding site" evidence="8">
    <location>
        <position position="2"/>
    </location>
    <ligand>
        <name>Mg(2+)</name>
        <dbReference type="ChEBI" id="CHEBI:18420"/>
    </ligand>
</feature>
<feature type="active site" description="Proton donor/acceptor" evidence="8">
    <location>
        <position position="135"/>
    </location>
</feature>
<dbReference type="UniPathway" id="UPA00340">
    <property type="reaction ID" value="UER00458"/>
</dbReference>
<feature type="site" description="Transition state stabilizer" evidence="8">
    <location>
        <position position="224"/>
    </location>
</feature>
<dbReference type="GO" id="GO:0008776">
    <property type="term" value="F:acetate kinase activity"/>
    <property type="evidence" value="ECO:0007669"/>
    <property type="project" value="UniProtKB-UniRule"/>
</dbReference>
<dbReference type="GO" id="GO:0000287">
    <property type="term" value="F:magnesium ion binding"/>
    <property type="evidence" value="ECO:0007669"/>
    <property type="project" value="UniProtKB-UniRule"/>
</dbReference>
<evidence type="ECO:0000256" key="5">
    <source>
        <dbReference type="ARBA" id="ARBA00022777"/>
    </source>
</evidence>
<feature type="binding site" evidence="8">
    <location>
        <position position="9"/>
    </location>
    <ligand>
        <name>ATP</name>
        <dbReference type="ChEBI" id="CHEBI:30616"/>
    </ligand>
</feature>
<comment type="function">
    <text evidence="8">Catalyzes the formation of acetyl phosphate from acetate and ATP. Can also catalyze the reverse reaction.</text>
</comment>
<evidence type="ECO:0000256" key="9">
    <source>
        <dbReference type="RuleBase" id="RU003835"/>
    </source>
</evidence>
<comment type="subunit">
    <text evidence="8">Homodimer.</text>
</comment>
<keyword evidence="6 8" id="KW-0067">ATP-binding</keyword>